<organism evidence="3 4">
    <name type="scientific">Brevundimonas pondensis</name>
    <dbReference type="NCBI Taxonomy" id="2774189"/>
    <lineage>
        <taxon>Bacteria</taxon>
        <taxon>Pseudomonadati</taxon>
        <taxon>Pseudomonadota</taxon>
        <taxon>Alphaproteobacteria</taxon>
        <taxon>Caulobacterales</taxon>
        <taxon>Caulobacteraceae</taxon>
        <taxon>Brevundimonas</taxon>
    </lineage>
</organism>
<dbReference type="InterPro" id="IPR005021">
    <property type="entry name" value="Terminase_largesu-like"/>
</dbReference>
<dbReference type="PANTHER" id="PTHR41287:SF1">
    <property type="entry name" value="PROTEIN YMFN"/>
    <property type="match status" value="1"/>
</dbReference>
<dbReference type="Proteomes" id="UP000663942">
    <property type="component" value="Chromosome"/>
</dbReference>
<evidence type="ECO:0000313" key="4">
    <source>
        <dbReference type="Proteomes" id="UP000663942"/>
    </source>
</evidence>
<protein>
    <submittedName>
        <fullName evidence="3">Terminase large subunit</fullName>
    </submittedName>
</protein>
<reference evidence="3 4" key="1">
    <citation type="submission" date="2020-09" db="EMBL/GenBank/DDBJ databases">
        <title>Brevundimonas sp. LVF1 isolated from an oligotrophic pond in Goettingen, Germany.</title>
        <authorList>
            <person name="Friedrich I."/>
            <person name="Klassen A."/>
            <person name="Neubauer H."/>
            <person name="Schneider D."/>
            <person name="Hertel R."/>
            <person name="Daniel R."/>
        </authorList>
    </citation>
    <scope>NUCLEOTIDE SEQUENCE [LARGE SCALE GENOMIC DNA]</scope>
    <source>
        <strain evidence="3 4">LVF1</strain>
    </source>
</reference>
<evidence type="ECO:0000259" key="1">
    <source>
        <dbReference type="Pfam" id="PF03354"/>
    </source>
</evidence>
<dbReference type="InterPro" id="IPR046461">
    <property type="entry name" value="TerL_ATPase"/>
</dbReference>
<dbReference type="Gene3D" id="3.40.50.300">
    <property type="entry name" value="P-loop containing nucleotide triphosphate hydrolases"/>
    <property type="match status" value="1"/>
</dbReference>
<dbReference type="Pfam" id="PF03354">
    <property type="entry name" value="TerL_ATPase"/>
    <property type="match status" value="1"/>
</dbReference>
<dbReference type="Pfam" id="PF20441">
    <property type="entry name" value="TerL_nuclease"/>
    <property type="match status" value="1"/>
</dbReference>
<gene>
    <name evidence="3" type="ORF">IFE19_01875</name>
</gene>
<feature type="domain" description="Terminase large subunit-like ATPase" evidence="1">
    <location>
        <begin position="71"/>
        <end position="225"/>
    </location>
</feature>
<dbReference type="InterPro" id="IPR046462">
    <property type="entry name" value="TerL_nuclease"/>
</dbReference>
<dbReference type="InterPro" id="IPR027417">
    <property type="entry name" value="P-loop_NTPase"/>
</dbReference>
<keyword evidence="4" id="KW-1185">Reference proteome</keyword>
<name>A0ABX7SKH0_9CAUL</name>
<feature type="domain" description="Terminase large subunit-like endonuclease" evidence="2">
    <location>
        <begin position="245"/>
        <end position="532"/>
    </location>
</feature>
<sequence>MAETSLPERPAYIRPNASWSQERERWEDGEYWFDDRAGAAAVGFFHDHLRFTEGEWAGRPFKLEPWQENDIVRPLFGWKRADGTRQYRRCIVWVPRKNGKTELAAGVALLALVGDGELGGQVYSIAKDKDQARLVFAKAGAMVNLSPKLSELLETFKPSIYCAQLNAAFKPLSGNASGKHGLSMSGLIGDEIHEWPNGDLYTFVHQSSVARRQPLEFLISTAGQRSGFGWETWEYCQKVRSGLVDDHETLIIVYAADPEADWTNEETWRVANPNYGVSVKADYLRAECRRAQESPRHENDFKRYHLNLWTEQAVRWLPMDRWRKLAGPIHWTEMEAACRGRRCFGAVDLAATTDLAAELLVFPPDSDFPAWCFLPRFFVPAESIANRVRRDRVPYDRWAREGALISTEGNVVDYDFIKSQVLDDAEQFRIERFGFDPFNALQVMIQLGGEGLPTEKVRQGFLTLSGPSKELERLLLGDGFWHGGHPVLEWCASNVAIETDAAGNIKPSKSKSTERIDGIAALVSALALATSAEIAKPSIYEGRGIRTI</sequence>
<accession>A0ABX7SKH0</accession>
<proteinExistence type="predicted"/>
<evidence type="ECO:0000259" key="2">
    <source>
        <dbReference type="Pfam" id="PF20441"/>
    </source>
</evidence>
<dbReference type="EMBL" id="CP062006">
    <property type="protein sequence ID" value="QTC88179.1"/>
    <property type="molecule type" value="Genomic_DNA"/>
</dbReference>
<dbReference type="PANTHER" id="PTHR41287">
    <property type="match status" value="1"/>
</dbReference>
<evidence type="ECO:0000313" key="3">
    <source>
        <dbReference type="EMBL" id="QTC88179.1"/>
    </source>
</evidence>